<protein>
    <submittedName>
        <fullName evidence="2">Uncharacterized protein</fullName>
    </submittedName>
</protein>
<dbReference type="Proteomes" id="UP000176774">
    <property type="component" value="Unassembled WGS sequence"/>
</dbReference>
<gene>
    <name evidence="2" type="ORF">A2908_02165</name>
</gene>
<proteinExistence type="predicted"/>
<feature type="transmembrane region" description="Helical" evidence="1">
    <location>
        <begin position="6"/>
        <end position="28"/>
    </location>
</feature>
<keyword evidence="1" id="KW-0472">Membrane</keyword>
<comment type="caution">
    <text evidence="2">The sequence shown here is derived from an EMBL/GenBank/DDBJ whole genome shotgun (WGS) entry which is preliminary data.</text>
</comment>
<evidence type="ECO:0000313" key="3">
    <source>
        <dbReference type="Proteomes" id="UP000176774"/>
    </source>
</evidence>
<keyword evidence="1" id="KW-0812">Transmembrane</keyword>
<sequence>MKKASLIILYILAGLILILAIYFGIYVYKKSSYAHKIDSQVLDEITNLFNTENSYSHDVLEEYILKRVNNNPKKITWGDDFLRIEFVIDYESVKHTNKDDYTSIKISSDQGKTWKEIIRSEDMLCDYGIIHKDLLYCFTKYWDEPNTFTLRIINKEGGIISKESFGSPEDSVANIFGVHKSNNILVITWIDDRTQYYEFYGIPFPFETLYENIFGWLGDIFRTGPSVIMAGKLNLDTLEWKEYVIQYGDSNKFDPAEKAWQRERELEGSK</sequence>
<dbReference type="AlphaFoldDB" id="A0A1G2IFE7"/>
<organism evidence="2 3">
    <name type="scientific">Candidatus Staskawiczbacteria bacterium RIFCSPLOWO2_01_FULL_38_12b</name>
    <dbReference type="NCBI Taxonomy" id="1802214"/>
    <lineage>
        <taxon>Bacteria</taxon>
        <taxon>Candidatus Staskawicziibacteriota</taxon>
    </lineage>
</organism>
<reference evidence="2 3" key="1">
    <citation type="journal article" date="2016" name="Nat. Commun.">
        <title>Thousands of microbial genomes shed light on interconnected biogeochemical processes in an aquifer system.</title>
        <authorList>
            <person name="Anantharaman K."/>
            <person name="Brown C.T."/>
            <person name="Hug L.A."/>
            <person name="Sharon I."/>
            <person name="Castelle C.J."/>
            <person name="Probst A.J."/>
            <person name="Thomas B.C."/>
            <person name="Singh A."/>
            <person name="Wilkins M.J."/>
            <person name="Karaoz U."/>
            <person name="Brodie E.L."/>
            <person name="Williams K.H."/>
            <person name="Hubbard S.S."/>
            <person name="Banfield J.F."/>
        </authorList>
    </citation>
    <scope>NUCLEOTIDE SEQUENCE [LARGE SCALE GENOMIC DNA]</scope>
</reference>
<name>A0A1G2IFE7_9BACT</name>
<evidence type="ECO:0000256" key="1">
    <source>
        <dbReference type="SAM" id="Phobius"/>
    </source>
</evidence>
<accession>A0A1G2IFE7</accession>
<evidence type="ECO:0000313" key="2">
    <source>
        <dbReference type="EMBL" id="OGZ73489.1"/>
    </source>
</evidence>
<dbReference type="STRING" id="1802214.A2908_02165"/>
<keyword evidence="1" id="KW-1133">Transmembrane helix</keyword>
<dbReference type="EMBL" id="MHPA01000011">
    <property type="protein sequence ID" value="OGZ73489.1"/>
    <property type="molecule type" value="Genomic_DNA"/>
</dbReference>